<dbReference type="InterPro" id="IPR013083">
    <property type="entry name" value="Znf_RING/FYVE/PHD"/>
</dbReference>
<gene>
    <name evidence="17" type="ORF">SLEP1_g16000</name>
</gene>
<dbReference type="CDD" id="cd22584">
    <property type="entry name" value="Rcat_RBR_unk"/>
    <property type="match status" value="1"/>
</dbReference>
<reference evidence="17 18" key="1">
    <citation type="journal article" date="2021" name="Commun. Biol.">
        <title>The genome of Shorea leprosula (Dipterocarpaceae) highlights the ecological relevance of drought in aseasonal tropical rainforests.</title>
        <authorList>
            <person name="Ng K.K.S."/>
            <person name="Kobayashi M.J."/>
            <person name="Fawcett J.A."/>
            <person name="Hatakeyama M."/>
            <person name="Paape T."/>
            <person name="Ng C.H."/>
            <person name="Ang C.C."/>
            <person name="Tnah L.H."/>
            <person name="Lee C.T."/>
            <person name="Nishiyama T."/>
            <person name="Sese J."/>
            <person name="O'Brien M.J."/>
            <person name="Copetti D."/>
            <person name="Mohd Noor M.I."/>
            <person name="Ong R.C."/>
            <person name="Putra M."/>
            <person name="Sireger I.Z."/>
            <person name="Indrioko S."/>
            <person name="Kosugi Y."/>
            <person name="Izuno A."/>
            <person name="Isagi Y."/>
            <person name="Lee S.L."/>
            <person name="Shimizu K.K."/>
        </authorList>
    </citation>
    <scope>NUCLEOTIDE SEQUENCE [LARGE SCALE GENOMIC DNA]</scope>
    <source>
        <strain evidence="17">214</strain>
    </source>
</reference>
<evidence type="ECO:0000256" key="4">
    <source>
        <dbReference type="ARBA" id="ARBA00004906"/>
    </source>
</evidence>
<dbReference type="InterPro" id="IPR031127">
    <property type="entry name" value="E3_UB_ligase_RBR"/>
</dbReference>
<evidence type="ECO:0000256" key="3">
    <source>
        <dbReference type="ARBA" id="ARBA00003976"/>
    </source>
</evidence>
<evidence type="ECO:0000256" key="5">
    <source>
        <dbReference type="ARBA" id="ARBA00005884"/>
    </source>
</evidence>
<evidence type="ECO:0000256" key="12">
    <source>
        <dbReference type="ARBA" id="ARBA00022833"/>
    </source>
</evidence>
<evidence type="ECO:0000256" key="6">
    <source>
        <dbReference type="ARBA" id="ARBA00012251"/>
    </source>
</evidence>
<dbReference type="EC" id="2.3.2.31" evidence="6"/>
<protein>
    <recommendedName>
        <fullName evidence="6">RBR-type E3 ubiquitin transferase</fullName>
        <ecNumber evidence="6">2.3.2.31</ecNumber>
    </recommendedName>
</protein>
<proteinExistence type="inferred from homology"/>
<evidence type="ECO:0000256" key="11">
    <source>
        <dbReference type="ARBA" id="ARBA00022786"/>
    </source>
</evidence>
<dbReference type="GO" id="GO:0016567">
    <property type="term" value="P:protein ubiquitination"/>
    <property type="evidence" value="ECO:0007669"/>
    <property type="project" value="InterPro"/>
</dbReference>
<dbReference type="Gene3D" id="1.20.120.1750">
    <property type="match status" value="1"/>
</dbReference>
<dbReference type="EMBL" id="BPVZ01000020">
    <property type="protein sequence ID" value="GKV03751.1"/>
    <property type="molecule type" value="Genomic_DNA"/>
</dbReference>
<keyword evidence="18" id="KW-1185">Reference proteome</keyword>
<evidence type="ECO:0000256" key="2">
    <source>
        <dbReference type="ARBA" id="ARBA00001947"/>
    </source>
</evidence>
<dbReference type="PANTHER" id="PTHR11685">
    <property type="entry name" value="RBR FAMILY RING FINGER AND IBR DOMAIN-CONTAINING"/>
    <property type="match status" value="1"/>
</dbReference>
<comment type="similarity">
    <text evidence="5">Belongs to the RBR family. Ariadne subfamily.</text>
</comment>
<dbReference type="SUPFAM" id="SSF57850">
    <property type="entry name" value="RING/U-box"/>
    <property type="match status" value="3"/>
</dbReference>
<dbReference type="PROSITE" id="PS00518">
    <property type="entry name" value="ZF_RING_1"/>
    <property type="match status" value="1"/>
</dbReference>
<evidence type="ECO:0000256" key="14">
    <source>
        <dbReference type="SAM" id="MobiDB-lite"/>
    </source>
</evidence>
<sequence length="344" mass="38768">MGLLISPKDEQQQQNRAEKKPKIERQGMDQIEIVDLEGDPFCFLPISGKGTTMNDAISVEQYSQDRDLQSAIGSSQKNFIDLDSYDEDLIVLNCKPGITPRKRRKAFTNFSVTEPGESSNSKIAGPAPDPAPAPAPPFACEICVEHKSQTESFRIKGCSHSYCTDCVAKFVAAKLQENITAIRCPVPNCSGLLEPEYCRRILPPEVFNRWGDALCEAVILGSQSFYCPYKDCSALLIDDGCQEVMQSFCPNCWRMFCAQCKVPWHTGIECAEFQKLHDDEREQEDIMLLKLAQNQKWARCPKCRFVVERTEGCRYMKCRCGTAFCYSCGGTTIDNYHYCHSCKC</sequence>
<evidence type="ECO:0000256" key="13">
    <source>
        <dbReference type="PROSITE-ProRule" id="PRU00175"/>
    </source>
</evidence>
<keyword evidence="11" id="KW-0833">Ubl conjugation pathway</keyword>
<keyword evidence="7" id="KW-0808">Transferase</keyword>
<keyword evidence="9" id="KW-0677">Repeat</keyword>
<dbReference type="CDD" id="cd22582">
    <property type="entry name" value="BRcat_RBR_unk"/>
    <property type="match status" value="1"/>
</dbReference>
<dbReference type="InterPro" id="IPR017907">
    <property type="entry name" value="Znf_RING_CS"/>
</dbReference>
<comment type="cofactor">
    <cofactor evidence="2">
        <name>Zn(2+)</name>
        <dbReference type="ChEBI" id="CHEBI:29105"/>
    </cofactor>
</comment>
<dbReference type="InterPro" id="IPR001841">
    <property type="entry name" value="Znf_RING"/>
</dbReference>
<dbReference type="InterPro" id="IPR044066">
    <property type="entry name" value="TRIAD_supradom"/>
</dbReference>
<comment type="caution">
    <text evidence="17">The sequence shown here is derived from an EMBL/GenBank/DDBJ whole genome shotgun (WGS) entry which is preliminary data.</text>
</comment>
<name>A0AAV5IYN7_9ROSI</name>
<feature type="domain" description="RING-type" evidence="16">
    <location>
        <begin position="136"/>
        <end position="344"/>
    </location>
</feature>
<comment type="function">
    <text evidence="3">Might act as an E3 ubiquitin-protein ligase, or as part of E3 complex, which accepts ubiquitin from specific E2 ubiquitin-conjugating enzymes and then transfers it to substrates.</text>
</comment>
<dbReference type="FunFam" id="3.30.40.10:FF:000230">
    <property type="entry name" value="RBR-type E3 ubiquitin transferase"/>
    <property type="match status" value="1"/>
</dbReference>
<evidence type="ECO:0000313" key="17">
    <source>
        <dbReference type="EMBL" id="GKV03751.1"/>
    </source>
</evidence>
<evidence type="ECO:0000256" key="8">
    <source>
        <dbReference type="ARBA" id="ARBA00022723"/>
    </source>
</evidence>
<dbReference type="AlphaFoldDB" id="A0AAV5IYN7"/>
<keyword evidence="8" id="KW-0479">Metal-binding</keyword>
<evidence type="ECO:0000256" key="9">
    <source>
        <dbReference type="ARBA" id="ARBA00022737"/>
    </source>
</evidence>
<evidence type="ECO:0000259" key="15">
    <source>
        <dbReference type="PROSITE" id="PS50089"/>
    </source>
</evidence>
<feature type="compositionally biased region" description="Basic and acidic residues" evidence="14">
    <location>
        <begin position="7"/>
        <end position="26"/>
    </location>
</feature>
<dbReference type="GO" id="GO:0061630">
    <property type="term" value="F:ubiquitin protein ligase activity"/>
    <property type="evidence" value="ECO:0007669"/>
    <property type="project" value="UniProtKB-EC"/>
</dbReference>
<feature type="region of interest" description="Disordered" evidence="14">
    <location>
        <begin position="1"/>
        <end position="26"/>
    </location>
</feature>
<feature type="compositionally biased region" description="Polar residues" evidence="14">
    <location>
        <begin position="113"/>
        <end position="122"/>
    </location>
</feature>
<accession>A0AAV5IYN7</accession>
<dbReference type="PROSITE" id="PS50089">
    <property type="entry name" value="ZF_RING_2"/>
    <property type="match status" value="1"/>
</dbReference>
<dbReference type="SMART" id="SM00647">
    <property type="entry name" value="IBR"/>
    <property type="match status" value="2"/>
</dbReference>
<keyword evidence="10 13" id="KW-0863">Zinc-finger</keyword>
<evidence type="ECO:0000256" key="7">
    <source>
        <dbReference type="ARBA" id="ARBA00022679"/>
    </source>
</evidence>
<comment type="pathway">
    <text evidence="4">Protein modification; protein ubiquitination.</text>
</comment>
<evidence type="ECO:0000313" key="18">
    <source>
        <dbReference type="Proteomes" id="UP001054252"/>
    </source>
</evidence>
<dbReference type="InterPro" id="IPR002867">
    <property type="entry name" value="IBR_dom"/>
</dbReference>
<feature type="domain" description="RING-type" evidence="15">
    <location>
        <begin position="140"/>
        <end position="188"/>
    </location>
</feature>
<dbReference type="Pfam" id="PF01485">
    <property type="entry name" value="IBR"/>
    <property type="match status" value="1"/>
</dbReference>
<evidence type="ECO:0000256" key="10">
    <source>
        <dbReference type="ARBA" id="ARBA00022771"/>
    </source>
</evidence>
<comment type="catalytic activity">
    <reaction evidence="1">
        <text>[E2 ubiquitin-conjugating enzyme]-S-ubiquitinyl-L-cysteine + [acceptor protein]-L-lysine = [E2 ubiquitin-conjugating enzyme]-L-cysteine + [acceptor protein]-N(6)-ubiquitinyl-L-lysine.</text>
        <dbReference type="EC" id="2.3.2.31"/>
    </reaction>
</comment>
<dbReference type="Proteomes" id="UP001054252">
    <property type="component" value="Unassembled WGS sequence"/>
</dbReference>
<evidence type="ECO:0000256" key="1">
    <source>
        <dbReference type="ARBA" id="ARBA00001798"/>
    </source>
</evidence>
<organism evidence="17 18">
    <name type="scientific">Rubroshorea leprosula</name>
    <dbReference type="NCBI Taxonomy" id="152421"/>
    <lineage>
        <taxon>Eukaryota</taxon>
        <taxon>Viridiplantae</taxon>
        <taxon>Streptophyta</taxon>
        <taxon>Embryophyta</taxon>
        <taxon>Tracheophyta</taxon>
        <taxon>Spermatophyta</taxon>
        <taxon>Magnoliopsida</taxon>
        <taxon>eudicotyledons</taxon>
        <taxon>Gunneridae</taxon>
        <taxon>Pentapetalae</taxon>
        <taxon>rosids</taxon>
        <taxon>malvids</taxon>
        <taxon>Malvales</taxon>
        <taxon>Dipterocarpaceae</taxon>
        <taxon>Rubroshorea</taxon>
    </lineage>
</organism>
<dbReference type="Gene3D" id="3.30.40.10">
    <property type="entry name" value="Zinc/RING finger domain, C3HC4 (zinc finger)"/>
    <property type="match status" value="1"/>
</dbReference>
<dbReference type="PROSITE" id="PS51873">
    <property type="entry name" value="TRIAD"/>
    <property type="match status" value="1"/>
</dbReference>
<dbReference type="GO" id="GO:0008270">
    <property type="term" value="F:zinc ion binding"/>
    <property type="evidence" value="ECO:0007669"/>
    <property type="project" value="UniProtKB-KW"/>
</dbReference>
<evidence type="ECO:0000259" key="16">
    <source>
        <dbReference type="PROSITE" id="PS51873"/>
    </source>
</evidence>
<feature type="region of interest" description="Disordered" evidence="14">
    <location>
        <begin position="113"/>
        <end position="132"/>
    </location>
</feature>
<keyword evidence="12" id="KW-0862">Zinc</keyword>